<dbReference type="GeneID" id="96639489"/>
<dbReference type="RefSeq" id="WP_246295797.1">
    <property type="nucleotide sequence ID" value="NZ_BAAATH010000006.1"/>
</dbReference>
<reference evidence="1 3" key="1">
    <citation type="submission" date="2019-12" db="EMBL/GenBank/DDBJ databases">
        <title>Whole genome shotgun sequence of Streptomyces caniferus NBRC 15389.</title>
        <authorList>
            <person name="Ichikawa N."/>
            <person name="Kimura A."/>
            <person name="Kitahashi Y."/>
            <person name="Komaki H."/>
            <person name="Tamura T."/>
        </authorList>
    </citation>
    <scope>NUCLEOTIDE SEQUENCE [LARGE SCALE GENOMIC DNA]</scope>
    <source>
        <strain evidence="1 3">NBRC 15389</strain>
    </source>
</reference>
<evidence type="ECO:0008006" key="5">
    <source>
        <dbReference type="Google" id="ProtNLM"/>
    </source>
</evidence>
<evidence type="ECO:0000313" key="1">
    <source>
        <dbReference type="EMBL" id="GFE06821.1"/>
    </source>
</evidence>
<dbReference type="AlphaFoldDB" id="A0A640S8Q8"/>
<name>A0A640S8Q8_9ACTN</name>
<sequence>MTASLYAQAPLAFVYDRCASSRTRRDLDMRLLACQAYVDRMRWVLAGRRWLDLGAHALGTHRPAVAALTEAMRAEAGRRPVLCLVHTWGRLATDDTHRLQLQQRIIEAGGWTVTTFGESDEHAARAITAVRQA</sequence>
<dbReference type="EMBL" id="BLIN01000003">
    <property type="protein sequence ID" value="GFE06821.1"/>
    <property type="molecule type" value="Genomic_DNA"/>
</dbReference>
<evidence type="ECO:0000313" key="2">
    <source>
        <dbReference type="EMBL" id="WUS21947.1"/>
    </source>
</evidence>
<dbReference type="Proteomes" id="UP001432292">
    <property type="component" value="Chromosome"/>
</dbReference>
<proteinExistence type="predicted"/>
<reference evidence="2" key="2">
    <citation type="submission" date="2022-10" db="EMBL/GenBank/DDBJ databases">
        <title>The complete genomes of actinobacterial strains from the NBC collection.</title>
        <authorList>
            <person name="Joergensen T.S."/>
            <person name="Alvarez Arevalo M."/>
            <person name="Sterndorff E.B."/>
            <person name="Faurdal D."/>
            <person name="Vuksanovic O."/>
            <person name="Mourched A.-S."/>
            <person name="Charusanti P."/>
            <person name="Shaw S."/>
            <person name="Blin K."/>
            <person name="Weber T."/>
        </authorList>
    </citation>
    <scope>NUCLEOTIDE SEQUENCE</scope>
    <source>
        <strain evidence="2">NBC_01256</strain>
    </source>
</reference>
<protein>
    <recommendedName>
        <fullName evidence="5">Resolvase/invertase-type recombinase catalytic domain-containing protein</fullName>
    </recommendedName>
</protein>
<accession>A0A640S8Q8</accession>
<organism evidence="1 3">
    <name type="scientific">Streptomyces caniferus</name>
    <dbReference type="NCBI Taxonomy" id="285557"/>
    <lineage>
        <taxon>Bacteria</taxon>
        <taxon>Bacillati</taxon>
        <taxon>Actinomycetota</taxon>
        <taxon>Actinomycetes</taxon>
        <taxon>Kitasatosporales</taxon>
        <taxon>Streptomycetaceae</taxon>
        <taxon>Streptomyces</taxon>
    </lineage>
</organism>
<gene>
    <name evidence="2" type="ORF">OG727_06400</name>
    <name evidence="1" type="ORF">Scani_30890</name>
</gene>
<keyword evidence="4" id="KW-1185">Reference proteome</keyword>
<dbReference type="Proteomes" id="UP000435837">
    <property type="component" value="Unassembled WGS sequence"/>
</dbReference>
<evidence type="ECO:0000313" key="3">
    <source>
        <dbReference type="Proteomes" id="UP000435837"/>
    </source>
</evidence>
<evidence type="ECO:0000313" key="4">
    <source>
        <dbReference type="Proteomes" id="UP001432292"/>
    </source>
</evidence>
<dbReference type="EMBL" id="CP108473">
    <property type="protein sequence ID" value="WUS21947.1"/>
    <property type="molecule type" value="Genomic_DNA"/>
</dbReference>